<proteinExistence type="predicted"/>
<feature type="region of interest" description="Disordered" evidence="3">
    <location>
        <begin position="26"/>
        <end position="46"/>
    </location>
</feature>
<dbReference type="Pfam" id="PF00439">
    <property type="entry name" value="Bromodomain"/>
    <property type="match status" value="1"/>
</dbReference>
<feature type="compositionally biased region" description="Basic and acidic residues" evidence="3">
    <location>
        <begin position="31"/>
        <end position="46"/>
    </location>
</feature>
<protein>
    <recommendedName>
        <fullName evidence="4">Bromo domain-containing protein</fullName>
    </recommendedName>
</protein>
<dbReference type="Gene3D" id="1.20.920.10">
    <property type="entry name" value="Bromodomain-like"/>
    <property type="match status" value="1"/>
</dbReference>
<evidence type="ECO:0000256" key="3">
    <source>
        <dbReference type="SAM" id="MobiDB-lite"/>
    </source>
</evidence>
<dbReference type="Gramene" id="Psat02G0337800-T1">
    <property type="protein sequence ID" value="KAI5437232.1"/>
    <property type="gene ID" value="KIW84_023378"/>
</dbReference>
<organism evidence="5 6">
    <name type="scientific">Pisum sativum</name>
    <name type="common">Garden pea</name>
    <name type="synonym">Lathyrus oleraceus</name>
    <dbReference type="NCBI Taxonomy" id="3888"/>
    <lineage>
        <taxon>Eukaryota</taxon>
        <taxon>Viridiplantae</taxon>
        <taxon>Streptophyta</taxon>
        <taxon>Embryophyta</taxon>
        <taxon>Tracheophyta</taxon>
        <taxon>Spermatophyta</taxon>
        <taxon>Magnoliopsida</taxon>
        <taxon>eudicotyledons</taxon>
        <taxon>Gunneridae</taxon>
        <taxon>Pentapetalae</taxon>
        <taxon>rosids</taxon>
        <taxon>fabids</taxon>
        <taxon>Fabales</taxon>
        <taxon>Fabaceae</taxon>
        <taxon>Papilionoideae</taxon>
        <taxon>50 kb inversion clade</taxon>
        <taxon>NPAAA clade</taxon>
        <taxon>Hologalegina</taxon>
        <taxon>IRL clade</taxon>
        <taxon>Fabeae</taxon>
        <taxon>Lathyrus</taxon>
    </lineage>
</organism>
<feature type="compositionally biased region" description="Polar residues" evidence="3">
    <location>
        <begin position="144"/>
        <end position="154"/>
    </location>
</feature>
<keyword evidence="1 2" id="KW-0103">Bromodomain</keyword>
<sequence length="289" mass="34112">MLCELRRRLWLMEIEGKRKWRKFVSYPPGSRKRDSDSCATDENKRRKIQDSVKPTVSCYWVDSNYQTKSTALSQPKNNGNVVENKNMIKNQVSKTTHLSQPKNNNIVVENKKIIKNQVSNTTPLSQPNDNDNVVEDKKMIKNQVSKTTPLSQPKDNMKDSTTRGEEYGLKKAMECVKRRQCWLILMRMLVDRDGWDLKDPPKISKSDKCKTKAIGLKEIERKMRLYATEDEFASDMRLVFSNAMITYPPRNHIYQIAKKFSDTFEHKWKSLKNMWELEDIKRRNTHKRY</sequence>
<gene>
    <name evidence="5" type="ORF">KIW84_023378</name>
</gene>
<name>A0A9D4YE04_PEA</name>
<dbReference type="InterPro" id="IPR001487">
    <property type="entry name" value="Bromodomain"/>
</dbReference>
<evidence type="ECO:0000313" key="5">
    <source>
        <dbReference type="EMBL" id="KAI5437232.1"/>
    </source>
</evidence>
<reference evidence="5 6" key="1">
    <citation type="journal article" date="2022" name="Nat. Genet.">
        <title>Improved pea reference genome and pan-genome highlight genomic features and evolutionary characteristics.</title>
        <authorList>
            <person name="Yang T."/>
            <person name="Liu R."/>
            <person name="Luo Y."/>
            <person name="Hu S."/>
            <person name="Wang D."/>
            <person name="Wang C."/>
            <person name="Pandey M.K."/>
            <person name="Ge S."/>
            <person name="Xu Q."/>
            <person name="Li N."/>
            <person name="Li G."/>
            <person name="Huang Y."/>
            <person name="Saxena R.K."/>
            <person name="Ji Y."/>
            <person name="Li M."/>
            <person name="Yan X."/>
            <person name="He Y."/>
            <person name="Liu Y."/>
            <person name="Wang X."/>
            <person name="Xiang C."/>
            <person name="Varshney R.K."/>
            <person name="Ding H."/>
            <person name="Gao S."/>
            <person name="Zong X."/>
        </authorList>
    </citation>
    <scope>NUCLEOTIDE SEQUENCE [LARGE SCALE GENOMIC DNA]</scope>
    <source>
        <strain evidence="5 6">cv. Zhongwan 6</strain>
    </source>
</reference>
<keyword evidence="6" id="KW-1185">Reference proteome</keyword>
<feature type="compositionally biased region" description="Basic and acidic residues" evidence="3">
    <location>
        <begin position="155"/>
        <end position="164"/>
    </location>
</feature>
<feature type="domain" description="Bromo" evidence="4">
    <location>
        <begin position="212"/>
        <end position="254"/>
    </location>
</feature>
<evidence type="ECO:0000313" key="6">
    <source>
        <dbReference type="Proteomes" id="UP001058974"/>
    </source>
</evidence>
<dbReference type="PROSITE" id="PS50014">
    <property type="entry name" value="BROMODOMAIN_2"/>
    <property type="match status" value="1"/>
</dbReference>
<feature type="region of interest" description="Disordered" evidence="3">
    <location>
        <begin position="144"/>
        <end position="164"/>
    </location>
</feature>
<evidence type="ECO:0000256" key="1">
    <source>
        <dbReference type="ARBA" id="ARBA00023117"/>
    </source>
</evidence>
<dbReference type="PANTHER" id="PTHR45926">
    <property type="entry name" value="OSJNBA0053K19.4 PROTEIN"/>
    <property type="match status" value="1"/>
</dbReference>
<dbReference type="InterPro" id="IPR036427">
    <property type="entry name" value="Bromodomain-like_sf"/>
</dbReference>
<evidence type="ECO:0000256" key="2">
    <source>
        <dbReference type="PROSITE-ProRule" id="PRU00035"/>
    </source>
</evidence>
<dbReference type="Proteomes" id="UP001058974">
    <property type="component" value="Chromosome 2"/>
</dbReference>
<dbReference type="AlphaFoldDB" id="A0A9D4YE04"/>
<dbReference type="EMBL" id="JAMSHJ010000002">
    <property type="protein sequence ID" value="KAI5437232.1"/>
    <property type="molecule type" value="Genomic_DNA"/>
</dbReference>
<dbReference type="SMART" id="SM00297">
    <property type="entry name" value="BROMO"/>
    <property type="match status" value="1"/>
</dbReference>
<evidence type="ECO:0000259" key="4">
    <source>
        <dbReference type="PROSITE" id="PS50014"/>
    </source>
</evidence>
<dbReference type="SUPFAM" id="SSF47370">
    <property type="entry name" value="Bromodomain"/>
    <property type="match status" value="1"/>
</dbReference>
<accession>A0A9D4YE04</accession>
<comment type="caution">
    <text evidence="5">The sequence shown here is derived from an EMBL/GenBank/DDBJ whole genome shotgun (WGS) entry which is preliminary data.</text>
</comment>